<keyword evidence="2" id="KW-1185">Reference proteome</keyword>
<dbReference type="Proteomes" id="UP000578077">
    <property type="component" value="Unassembled WGS sequence"/>
</dbReference>
<evidence type="ECO:0000313" key="1">
    <source>
        <dbReference type="EMBL" id="MBB5998521.1"/>
    </source>
</evidence>
<dbReference type="RefSeq" id="WP_281387496.1">
    <property type="nucleotide sequence ID" value="NZ_BAABKT010000007.1"/>
</dbReference>
<proteinExistence type="predicted"/>
<protein>
    <submittedName>
        <fullName evidence="1">Uncharacterized protein</fullName>
    </submittedName>
</protein>
<reference evidence="1 2" key="1">
    <citation type="submission" date="2020-08" db="EMBL/GenBank/DDBJ databases">
        <title>Sequencing the genomes of 1000 actinobacteria strains.</title>
        <authorList>
            <person name="Klenk H.-P."/>
        </authorList>
    </citation>
    <scope>NUCLEOTIDE SEQUENCE [LARGE SCALE GENOMIC DNA]</scope>
    <source>
        <strain evidence="1 2">DSM 44593</strain>
    </source>
</reference>
<sequence>MGYLKRCDGRIWIEFQTRRELMDRRRLEDTAADLVDRVREGVRP</sequence>
<accession>A0A841EGH3</accession>
<name>A0A841EGH3_9ACTN</name>
<comment type="caution">
    <text evidence="1">The sequence shown here is derived from an EMBL/GenBank/DDBJ whole genome shotgun (WGS) entry which is preliminary data.</text>
</comment>
<gene>
    <name evidence="1" type="ORF">HNR25_002272</name>
</gene>
<organism evidence="1 2">
    <name type="scientific">Streptomonospora salina</name>
    <dbReference type="NCBI Taxonomy" id="104205"/>
    <lineage>
        <taxon>Bacteria</taxon>
        <taxon>Bacillati</taxon>
        <taxon>Actinomycetota</taxon>
        <taxon>Actinomycetes</taxon>
        <taxon>Streptosporangiales</taxon>
        <taxon>Nocardiopsidaceae</taxon>
        <taxon>Streptomonospora</taxon>
    </lineage>
</organism>
<evidence type="ECO:0000313" key="2">
    <source>
        <dbReference type="Proteomes" id="UP000578077"/>
    </source>
</evidence>
<dbReference type="AlphaFoldDB" id="A0A841EGH3"/>
<dbReference type="EMBL" id="JACHLY010000001">
    <property type="protein sequence ID" value="MBB5998521.1"/>
    <property type="molecule type" value="Genomic_DNA"/>
</dbReference>